<name>A0A0G0ZL62_9BACT</name>
<evidence type="ECO:0000313" key="2">
    <source>
        <dbReference type="EMBL" id="KKS13698.1"/>
    </source>
</evidence>
<evidence type="ECO:0008006" key="4">
    <source>
        <dbReference type="Google" id="ProtNLM"/>
    </source>
</evidence>
<evidence type="ECO:0000313" key="3">
    <source>
        <dbReference type="Proteomes" id="UP000034753"/>
    </source>
</evidence>
<keyword evidence="1" id="KW-1133">Transmembrane helix</keyword>
<reference evidence="2 3" key="1">
    <citation type="journal article" date="2015" name="Nature">
        <title>rRNA introns, odd ribosomes, and small enigmatic genomes across a large radiation of phyla.</title>
        <authorList>
            <person name="Brown C.T."/>
            <person name="Hug L.A."/>
            <person name="Thomas B.C."/>
            <person name="Sharon I."/>
            <person name="Castelle C.J."/>
            <person name="Singh A."/>
            <person name="Wilkins M.J."/>
            <person name="Williams K.H."/>
            <person name="Banfield J.F."/>
        </authorList>
    </citation>
    <scope>NUCLEOTIDE SEQUENCE [LARGE SCALE GENOMIC DNA]</scope>
</reference>
<evidence type="ECO:0000256" key="1">
    <source>
        <dbReference type="SAM" id="Phobius"/>
    </source>
</evidence>
<sequence length="250" mass="27981">MKKYKYQQRSYLARRLERRGRKRFLLTIIILVIFIYLFLSWVLPNLISSLTFLNKYKDSTPVQKPVSETIALTPPIFSIPFEATSSAQIIIKGYSTPQTRVEIYLDETLVETADVKTDGSFISGPIDLNLGNNNFFGKTIDERGTKSLPSKGVKVFYSNEKPKLEVREPQDNQAVKDKSITVSGSTDAGKDIEVTINSTRVIVSSDGNFSKSIELTEGENEIKVKAQSSVGNFTEIIRKIILEPTPTSSS</sequence>
<dbReference type="Pfam" id="PF09136">
    <property type="entry name" value="Glucodextran_B"/>
    <property type="match status" value="1"/>
</dbReference>
<dbReference type="Gene3D" id="2.60.40.10">
    <property type="entry name" value="Immunoglobulins"/>
    <property type="match status" value="1"/>
</dbReference>
<accession>A0A0G0ZL62</accession>
<gene>
    <name evidence="2" type="ORF">UU67_C0020G0019</name>
</gene>
<keyword evidence="1" id="KW-0472">Membrane</keyword>
<dbReference type="InterPro" id="IPR013783">
    <property type="entry name" value="Ig-like_fold"/>
</dbReference>
<keyword evidence="1" id="KW-0812">Transmembrane</keyword>
<organism evidence="2 3">
    <name type="scientific">Candidatus Daviesbacteria bacterium GW2011_GWB1_41_5</name>
    <dbReference type="NCBI Taxonomy" id="1618429"/>
    <lineage>
        <taxon>Bacteria</taxon>
        <taxon>Candidatus Daviesiibacteriota</taxon>
    </lineage>
</organism>
<dbReference type="Proteomes" id="UP000034753">
    <property type="component" value="Unassembled WGS sequence"/>
</dbReference>
<proteinExistence type="predicted"/>
<comment type="caution">
    <text evidence="2">The sequence shown here is derived from an EMBL/GenBank/DDBJ whole genome shotgun (WGS) entry which is preliminary data.</text>
</comment>
<dbReference type="EMBL" id="LCBN01000020">
    <property type="protein sequence ID" value="KKS13698.1"/>
    <property type="molecule type" value="Genomic_DNA"/>
</dbReference>
<protein>
    <recommendedName>
        <fullName evidence="4">Bacillopeptidase F</fullName>
    </recommendedName>
</protein>
<dbReference type="AlphaFoldDB" id="A0A0G0ZL62"/>
<feature type="transmembrane region" description="Helical" evidence="1">
    <location>
        <begin position="24"/>
        <end position="43"/>
    </location>
</feature>